<sequence>MRAALDNPQHNTAATTMGTITNNVHIAVQIQASQDHSINNEAEGQNWLSIRGKEWGVGRAI</sequence>
<gene>
    <name evidence="1" type="ORF">GCM10007938_41760</name>
</gene>
<name>A0ABQ6F4C8_9VIBR</name>
<proteinExistence type="predicted"/>
<protein>
    <submittedName>
        <fullName evidence="1">Uncharacterized protein</fullName>
    </submittedName>
</protein>
<evidence type="ECO:0000313" key="1">
    <source>
        <dbReference type="EMBL" id="GLT20392.1"/>
    </source>
</evidence>
<comment type="caution">
    <text evidence="1">The sequence shown here is derived from an EMBL/GenBank/DDBJ whole genome shotgun (WGS) entry which is preliminary data.</text>
</comment>
<accession>A0ABQ6F4C8</accession>
<reference evidence="2" key="1">
    <citation type="journal article" date="2019" name="Int. J. Syst. Evol. Microbiol.">
        <title>The Global Catalogue of Microorganisms (GCM) 10K type strain sequencing project: providing services to taxonomists for standard genome sequencing and annotation.</title>
        <authorList>
            <consortium name="The Broad Institute Genomics Platform"/>
            <consortium name="The Broad Institute Genome Sequencing Center for Infectious Disease"/>
            <person name="Wu L."/>
            <person name="Ma J."/>
        </authorList>
    </citation>
    <scope>NUCLEOTIDE SEQUENCE [LARGE SCALE GENOMIC DNA]</scope>
    <source>
        <strain evidence="2">NBRC 108723</strain>
    </source>
</reference>
<dbReference type="Proteomes" id="UP001157138">
    <property type="component" value="Unassembled WGS sequence"/>
</dbReference>
<organism evidence="1 2">
    <name type="scientific">Vibrio zhanjiangensis</name>
    <dbReference type="NCBI Taxonomy" id="1046128"/>
    <lineage>
        <taxon>Bacteria</taxon>
        <taxon>Pseudomonadati</taxon>
        <taxon>Pseudomonadota</taxon>
        <taxon>Gammaproteobacteria</taxon>
        <taxon>Vibrionales</taxon>
        <taxon>Vibrionaceae</taxon>
        <taxon>Vibrio</taxon>
    </lineage>
</organism>
<keyword evidence="2" id="KW-1185">Reference proteome</keyword>
<evidence type="ECO:0000313" key="2">
    <source>
        <dbReference type="Proteomes" id="UP001157138"/>
    </source>
</evidence>
<dbReference type="EMBL" id="BSPW01000108">
    <property type="protein sequence ID" value="GLT20392.1"/>
    <property type="molecule type" value="Genomic_DNA"/>
</dbReference>